<evidence type="ECO:0000313" key="2">
    <source>
        <dbReference type="EMBL" id="KIL25534.1"/>
    </source>
</evidence>
<feature type="transmembrane region" description="Helical" evidence="1">
    <location>
        <begin position="127"/>
        <end position="146"/>
    </location>
</feature>
<accession>A0AB34R0S3</accession>
<protein>
    <submittedName>
        <fullName evidence="2">Uncharacterized protein</fullName>
    </submittedName>
</protein>
<keyword evidence="1" id="KW-0472">Membrane</keyword>
<keyword evidence="1" id="KW-0812">Transmembrane</keyword>
<sequence>MGIILAIVIIILLVPVIVTIIFYIERYYKKILKYFNQIKKVNNQSAPPLRLRELKRLLKSAMLKCLFISSPKSWVVWLGVFLFFAVLFVDHFALKDFYFYMGIVFLLYLAILLTYKHNNSDVNVLFYLTKLLIVLIYPLSLTLVFLENISNIMLIPLITCFTVLYLFLFLKSTMDIFRSAFFNLANLISVYLLFHIIIGIVFGSFYYYNNDIFGYFNNIESTKDELLLIIYKGLEPLYNYPTVNIEKGIMGYIPIFEYITGDIFTVIFVGIFISYFSNKYSANY</sequence>
<feature type="transmembrane region" description="Helical" evidence="1">
    <location>
        <begin position="74"/>
        <end position="91"/>
    </location>
</feature>
<gene>
    <name evidence="2" type="ORF">B4127_4114</name>
</gene>
<dbReference type="EMBL" id="JXCL01000003">
    <property type="protein sequence ID" value="KIL25534.1"/>
    <property type="molecule type" value="Genomic_DNA"/>
</dbReference>
<comment type="caution">
    <text evidence="2">The sequence shown here is derived from an EMBL/GenBank/DDBJ whole genome shotgun (WGS) entry which is preliminary data.</text>
</comment>
<keyword evidence="1" id="KW-1133">Transmembrane helix</keyword>
<name>A0AB34R0S3_BACPU</name>
<feature type="transmembrane region" description="Helical" evidence="1">
    <location>
        <begin position="6"/>
        <end position="24"/>
    </location>
</feature>
<organism evidence="2 3">
    <name type="scientific">Bacillus pumilus</name>
    <name type="common">Bacillus mesentericus</name>
    <dbReference type="NCBI Taxonomy" id="1408"/>
    <lineage>
        <taxon>Bacteria</taxon>
        <taxon>Bacillati</taxon>
        <taxon>Bacillota</taxon>
        <taxon>Bacilli</taxon>
        <taxon>Bacillales</taxon>
        <taxon>Bacillaceae</taxon>
        <taxon>Bacillus</taxon>
    </lineage>
</organism>
<reference evidence="2 3" key="1">
    <citation type="submission" date="2014-12" db="EMBL/GenBank/DDBJ databases">
        <title>Draft Genome Sequences of Five Spore-Forming Food Isolates of Bacillus pumilus.</title>
        <authorList>
            <person name="de Jong A."/>
            <person name="van Heel A.J."/>
            <person name="Montalban-Lopez M."/>
            <person name="Krawczyk A.O."/>
            <person name="Berendsen E.M."/>
            <person name="Wells-Bennik M."/>
            <person name="Kuipers O.P."/>
        </authorList>
    </citation>
    <scope>NUCLEOTIDE SEQUENCE [LARGE SCALE GENOMIC DNA]</scope>
    <source>
        <strain evidence="2 3">B4127</strain>
    </source>
</reference>
<feature type="transmembrane region" description="Helical" evidence="1">
    <location>
        <begin position="182"/>
        <end position="208"/>
    </location>
</feature>
<feature type="transmembrane region" description="Helical" evidence="1">
    <location>
        <begin position="152"/>
        <end position="170"/>
    </location>
</feature>
<dbReference type="Proteomes" id="UP000031978">
    <property type="component" value="Unassembled WGS sequence"/>
</dbReference>
<evidence type="ECO:0000313" key="3">
    <source>
        <dbReference type="Proteomes" id="UP000031978"/>
    </source>
</evidence>
<feature type="transmembrane region" description="Helical" evidence="1">
    <location>
        <begin position="255"/>
        <end position="276"/>
    </location>
</feature>
<feature type="transmembrane region" description="Helical" evidence="1">
    <location>
        <begin position="97"/>
        <end position="115"/>
    </location>
</feature>
<dbReference type="RefSeq" id="WP_044139107.1">
    <property type="nucleotide sequence ID" value="NZ_JAUCEO010000003.1"/>
</dbReference>
<evidence type="ECO:0000256" key="1">
    <source>
        <dbReference type="SAM" id="Phobius"/>
    </source>
</evidence>
<proteinExistence type="predicted"/>
<dbReference type="AlphaFoldDB" id="A0AB34R0S3"/>